<proteinExistence type="predicted"/>
<dbReference type="KEGG" id="lug:FPZ22_10175"/>
<dbReference type="AlphaFoldDB" id="A0A518N5P7"/>
<dbReference type="CDD" id="cd07344">
    <property type="entry name" value="M48_yhfN_like"/>
    <property type="match status" value="1"/>
</dbReference>
<dbReference type="InterPro" id="IPR053136">
    <property type="entry name" value="UTP_pyrophosphatase-like"/>
</dbReference>
<dbReference type="RefSeq" id="WP_144892677.1">
    <property type="nucleotide sequence ID" value="NZ_CP042218.1"/>
</dbReference>
<organism evidence="2 3">
    <name type="scientific">Luteimonas granuli</name>
    <dbReference type="NCBI Taxonomy" id="1176533"/>
    <lineage>
        <taxon>Bacteria</taxon>
        <taxon>Pseudomonadati</taxon>
        <taxon>Pseudomonadota</taxon>
        <taxon>Gammaproteobacteria</taxon>
        <taxon>Lysobacterales</taxon>
        <taxon>Lysobacteraceae</taxon>
        <taxon>Luteimonas</taxon>
    </lineage>
</organism>
<sequence>MRRAEADDAGVRCVTLLDGRVVQWRLVRSHVATKLRIKVGPDGVKVVLPEGRDACEADDFVANNRAWVADQLERTRKLLATRRSGRRADGRIAFRGSEVAVRVVRVEGWRAPNRVALEDGAITITCAPHSETPVGRSLENWLRRQAREHIEAHVAATGGRLKRTPNRIYVMGQRTKWGNCSTLGNLSFNWRLVMAPDAVLRYIVTHEMVHLAVPDHSRKFWLTVQSLCPEADRARQWLVANGERLQLAGVEVDGG</sequence>
<dbReference type="OrthoDB" id="9811177at2"/>
<gene>
    <name evidence="2" type="ORF">FPZ22_10175</name>
</gene>
<evidence type="ECO:0000313" key="3">
    <source>
        <dbReference type="Proteomes" id="UP000316584"/>
    </source>
</evidence>
<protein>
    <submittedName>
        <fullName evidence="2">M48 family metallopeptidase</fullName>
    </submittedName>
</protein>
<dbReference type="PANTHER" id="PTHR30399:SF1">
    <property type="entry name" value="UTP PYROPHOSPHATASE"/>
    <property type="match status" value="1"/>
</dbReference>
<evidence type="ECO:0000313" key="2">
    <source>
        <dbReference type="EMBL" id="QDW67207.1"/>
    </source>
</evidence>
<dbReference type="EMBL" id="CP042218">
    <property type="protein sequence ID" value="QDW67207.1"/>
    <property type="molecule type" value="Genomic_DNA"/>
</dbReference>
<dbReference type="PANTHER" id="PTHR30399">
    <property type="entry name" value="UNCHARACTERIZED PROTEIN YGJP"/>
    <property type="match status" value="1"/>
</dbReference>
<reference evidence="2 3" key="1">
    <citation type="submission" date="2019-07" db="EMBL/GenBank/DDBJ databases">
        <title>Full genome sequence of Luteimonas sp. Gr-4.</title>
        <authorList>
            <person name="Im W.-T."/>
        </authorList>
    </citation>
    <scope>NUCLEOTIDE SEQUENCE [LARGE SCALE GENOMIC DNA]</scope>
    <source>
        <strain evidence="2 3">Gr-4</strain>
    </source>
</reference>
<feature type="domain" description="YgjP-like metallopeptidase" evidence="1">
    <location>
        <begin position="34"/>
        <end position="239"/>
    </location>
</feature>
<name>A0A518N5P7_9GAMM</name>
<dbReference type="Gene3D" id="3.30.2010.10">
    <property type="entry name" value="Metalloproteases ('zincins'), catalytic domain"/>
    <property type="match status" value="1"/>
</dbReference>
<dbReference type="Pfam" id="PF01863">
    <property type="entry name" value="YgjP-like"/>
    <property type="match status" value="1"/>
</dbReference>
<dbReference type="Proteomes" id="UP000316584">
    <property type="component" value="Chromosome"/>
</dbReference>
<accession>A0A518N5P7</accession>
<dbReference type="InterPro" id="IPR002725">
    <property type="entry name" value="YgjP-like_metallopeptidase"/>
</dbReference>
<keyword evidence="3" id="KW-1185">Reference proteome</keyword>
<evidence type="ECO:0000259" key="1">
    <source>
        <dbReference type="Pfam" id="PF01863"/>
    </source>
</evidence>